<evidence type="ECO:0000313" key="1">
    <source>
        <dbReference type="EMBL" id="EQE00067.1"/>
    </source>
</evidence>
<name>T2T598_HELPX</name>
<evidence type="ECO:0000313" key="2">
    <source>
        <dbReference type="Proteomes" id="UP000015834"/>
    </source>
</evidence>
<dbReference type="Proteomes" id="UP000015834">
    <property type="component" value="Unassembled WGS sequence"/>
</dbReference>
<proteinExistence type="predicted"/>
<dbReference type="AlphaFoldDB" id="T2T598"/>
<protein>
    <submittedName>
        <fullName evidence="1">Uncharacterized protein</fullName>
    </submittedName>
</protein>
<gene>
    <name evidence="1" type="ORF">L933_05650</name>
</gene>
<accession>T2T598</accession>
<comment type="caution">
    <text evidence="1">The sequence shown here is derived from an EMBL/GenBank/DDBJ whole genome shotgun (WGS) entry which is preliminary data.</text>
</comment>
<organism evidence="1 2">
    <name type="scientific">Helicobacter pylori PZ5056</name>
    <dbReference type="NCBI Taxonomy" id="1337393"/>
    <lineage>
        <taxon>Bacteria</taxon>
        <taxon>Pseudomonadati</taxon>
        <taxon>Campylobacterota</taxon>
        <taxon>Epsilonproteobacteria</taxon>
        <taxon>Campylobacterales</taxon>
        <taxon>Helicobacteraceae</taxon>
        <taxon>Helicobacter</taxon>
    </lineage>
</organism>
<reference evidence="1 2" key="1">
    <citation type="journal article" date="2013" name="Genome Announc.">
        <title>Draft Genome Sequences of Helicobacter pylori Strains Isolated from Regions of Low and High Gastric Cancer Risk in Colombia.</title>
        <authorList>
            <person name="Sheh A."/>
            <person name="Piazuelo M.B."/>
            <person name="Wilson K.T."/>
            <person name="Correa P."/>
            <person name="Fox J.G."/>
        </authorList>
    </citation>
    <scope>NUCLEOTIDE SEQUENCE [LARGE SCALE GENOMIC DNA]</scope>
    <source>
        <strain evidence="1 2">PZ5056</strain>
    </source>
</reference>
<dbReference type="EMBL" id="ASYU01000008">
    <property type="protein sequence ID" value="EQE00067.1"/>
    <property type="molecule type" value="Genomic_DNA"/>
</dbReference>
<sequence>MAQKPNDKFACVVSVMLKYKHILTPNWYKKGIS</sequence>